<organism evidence="2 3">
    <name type="scientific">Paraphaeosphaeria minitans</name>
    <dbReference type="NCBI Taxonomy" id="565426"/>
    <lineage>
        <taxon>Eukaryota</taxon>
        <taxon>Fungi</taxon>
        <taxon>Dikarya</taxon>
        <taxon>Ascomycota</taxon>
        <taxon>Pezizomycotina</taxon>
        <taxon>Dothideomycetes</taxon>
        <taxon>Pleosporomycetidae</taxon>
        <taxon>Pleosporales</taxon>
        <taxon>Massarineae</taxon>
        <taxon>Didymosphaeriaceae</taxon>
        <taxon>Paraphaeosphaeria</taxon>
    </lineage>
</organism>
<reference evidence="2" key="1">
    <citation type="journal article" date="2020" name="Mol. Plant Microbe Interact.">
        <title>Genome Sequence of the Biocontrol Agent Coniothyrium minitans strain Conio (IMI 134523).</title>
        <authorList>
            <person name="Patel D."/>
            <person name="Shittu T.A."/>
            <person name="Baroncelli R."/>
            <person name="Muthumeenakshi S."/>
            <person name="Osborne T.H."/>
            <person name="Janganan T.K."/>
            <person name="Sreenivasaprasad S."/>
        </authorList>
    </citation>
    <scope>NUCLEOTIDE SEQUENCE</scope>
    <source>
        <strain evidence="2">Conio</strain>
    </source>
</reference>
<dbReference type="AlphaFoldDB" id="A0A9P6GBS5"/>
<evidence type="ECO:0000313" key="3">
    <source>
        <dbReference type="Proteomes" id="UP000756921"/>
    </source>
</evidence>
<dbReference type="PANTHER" id="PTHR47829">
    <property type="entry name" value="HYDROLASE, PUTATIVE (AFU_ORTHOLOGUE AFUA_1G12880)-RELATED"/>
    <property type="match status" value="1"/>
</dbReference>
<dbReference type="InterPro" id="IPR052898">
    <property type="entry name" value="ACAD10-like"/>
</dbReference>
<name>A0A9P6GBS5_9PLEO</name>
<dbReference type="EMBL" id="WJXW01000010">
    <property type="protein sequence ID" value="KAF9732363.1"/>
    <property type="molecule type" value="Genomic_DNA"/>
</dbReference>
<dbReference type="PANTHER" id="PTHR47829:SF1">
    <property type="entry name" value="HAD FAMILY PHOSPHATASE"/>
    <property type="match status" value="1"/>
</dbReference>
<dbReference type="InterPro" id="IPR041726">
    <property type="entry name" value="ACAD10_11_N"/>
</dbReference>
<keyword evidence="3" id="KW-1185">Reference proteome</keyword>
<dbReference type="CDD" id="cd05154">
    <property type="entry name" value="ACAD10_11_N-like"/>
    <property type="match status" value="1"/>
</dbReference>
<dbReference type="Pfam" id="PF01636">
    <property type="entry name" value="APH"/>
    <property type="match status" value="1"/>
</dbReference>
<dbReference type="OrthoDB" id="191037at2759"/>
<comment type="caution">
    <text evidence="2">The sequence shown here is derived from an EMBL/GenBank/DDBJ whole genome shotgun (WGS) entry which is preliminary data.</text>
</comment>
<evidence type="ECO:0000259" key="1">
    <source>
        <dbReference type="Pfam" id="PF01636"/>
    </source>
</evidence>
<dbReference type="Gene3D" id="3.30.200.20">
    <property type="entry name" value="Phosphorylase Kinase, domain 1"/>
    <property type="match status" value="1"/>
</dbReference>
<sequence length="377" mass="42175">MAGPVRQPIDIPSLGRPPFCFHTYISTVDAALLTSRRALRKQFGFGQSNPTYQLTSANSSKFVLRKKPPGKLVSNTAHKVEREYRILAALQNTDVPVPRVYGLCEDDSVIGSPFYIMEFLDGRIVTEPHFPGVGREEREEMWHDAVRTLAKLHRLDPKAIGLETYEKPAGFYDRQIRTFGTLGDAQSVVKDVETGDAVGEVPRMKDIVQFFSSRRSQPRDRGTPIHGDYKIDNLVYHKTEPRVIGILDWEMSTTGHPLSDLSNLVAPWTYSAFSTERRNASPAFAPTTTTPGLPSREQVVRWYAEVAGWDPAPDLGWGTAFAMFRDSIIFQGIASRYAVRQASSLEAKKVGEEMRPCADICWELVRSARGGGQRAKL</sequence>
<feature type="domain" description="Aminoglycoside phosphotransferase" evidence="1">
    <location>
        <begin position="41"/>
        <end position="269"/>
    </location>
</feature>
<gene>
    <name evidence="2" type="ORF">PMIN01_09221</name>
</gene>
<accession>A0A9P6GBS5</accession>
<dbReference type="InterPro" id="IPR002575">
    <property type="entry name" value="Aminoglycoside_PTrfase"/>
</dbReference>
<dbReference type="Proteomes" id="UP000756921">
    <property type="component" value="Unassembled WGS sequence"/>
</dbReference>
<proteinExistence type="predicted"/>
<evidence type="ECO:0000313" key="2">
    <source>
        <dbReference type="EMBL" id="KAF9732363.1"/>
    </source>
</evidence>
<dbReference type="InterPro" id="IPR011009">
    <property type="entry name" value="Kinase-like_dom_sf"/>
</dbReference>
<protein>
    <submittedName>
        <fullName evidence="2">Aminoglycoside phosphotransferase</fullName>
    </submittedName>
</protein>
<dbReference type="Gene3D" id="3.90.1200.10">
    <property type="match status" value="1"/>
</dbReference>
<dbReference type="SUPFAM" id="SSF56112">
    <property type="entry name" value="Protein kinase-like (PK-like)"/>
    <property type="match status" value="1"/>
</dbReference>